<gene>
    <name evidence="2" type="ORF">C8A04DRAFT_31718</name>
</gene>
<dbReference type="GeneID" id="87818465"/>
<comment type="caution">
    <text evidence="2">The sequence shown here is derived from an EMBL/GenBank/DDBJ whole genome shotgun (WGS) entry which is preliminary data.</text>
</comment>
<accession>A0AAN6UWZ4</accession>
<name>A0AAN6UWZ4_9PEZI</name>
<keyword evidence="1" id="KW-1133">Transmembrane helix</keyword>
<feature type="transmembrane region" description="Helical" evidence="1">
    <location>
        <begin position="51"/>
        <end position="72"/>
    </location>
</feature>
<dbReference type="RefSeq" id="XP_062634113.1">
    <property type="nucleotide sequence ID" value="XM_062781852.1"/>
</dbReference>
<keyword evidence="3" id="KW-1185">Reference proteome</keyword>
<proteinExistence type="predicted"/>
<dbReference type="EMBL" id="MU853624">
    <property type="protein sequence ID" value="KAK4140742.1"/>
    <property type="molecule type" value="Genomic_DNA"/>
</dbReference>
<protein>
    <submittedName>
        <fullName evidence="2">Uncharacterized protein</fullName>
    </submittedName>
</protein>
<dbReference type="Proteomes" id="UP001302676">
    <property type="component" value="Unassembled WGS sequence"/>
</dbReference>
<evidence type="ECO:0000313" key="3">
    <source>
        <dbReference type="Proteomes" id="UP001302676"/>
    </source>
</evidence>
<reference evidence="2" key="1">
    <citation type="journal article" date="2023" name="Mol. Phylogenet. Evol.">
        <title>Genome-scale phylogeny and comparative genomics of the fungal order Sordariales.</title>
        <authorList>
            <person name="Hensen N."/>
            <person name="Bonometti L."/>
            <person name="Westerberg I."/>
            <person name="Brannstrom I.O."/>
            <person name="Guillou S."/>
            <person name="Cros-Aarteil S."/>
            <person name="Calhoun S."/>
            <person name="Haridas S."/>
            <person name="Kuo A."/>
            <person name="Mondo S."/>
            <person name="Pangilinan J."/>
            <person name="Riley R."/>
            <person name="LaButti K."/>
            <person name="Andreopoulos B."/>
            <person name="Lipzen A."/>
            <person name="Chen C."/>
            <person name="Yan M."/>
            <person name="Daum C."/>
            <person name="Ng V."/>
            <person name="Clum A."/>
            <person name="Steindorff A."/>
            <person name="Ohm R.A."/>
            <person name="Martin F."/>
            <person name="Silar P."/>
            <person name="Natvig D.O."/>
            <person name="Lalanne C."/>
            <person name="Gautier V."/>
            <person name="Ament-Velasquez S.L."/>
            <person name="Kruys A."/>
            <person name="Hutchinson M.I."/>
            <person name="Powell A.J."/>
            <person name="Barry K."/>
            <person name="Miller A.N."/>
            <person name="Grigoriev I.V."/>
            <person name="Debuchy R."/>
            <person name="Gladieux P."/>
            <person name="Hiltunen Thoren M."/>
            <person name="Johannesson H."/>
        </authorList>
    </citation>
    <scope>NUCLEOTIDE SEQUENCE</scope>
    <source>
        <strain evidence="2">CBS 141.50</strain>
    </source>
</reference>
<evidence type="ECO:0000256" key="1">
    <source>
        <dbReference type="SAM" id="Phobius"/>
    </source>
</evidence>
<sequence length="118" mass="12319">MVVEVAKAVSTAELVVLTVAVEMVDVNVYVTTIGDSATPPPEPLELELGPLGVIVALVTTVLVTTVLVVCLLTEKDVIDTRPVEFNGAVPGKPDDGVWCRLPMDVELVKAGDEVAPVG</sequence>
<dbReference type="AlphaFoldDB" id="A0AAN6UWZ4"/>
<keyword evidence="1" id="KW-0812">Transmembrane</keyword>
<keyword evidence="1" id="KW-0472">Membrane</keyword>
<reference evidence="2" key="2">
    <citation type="submission" date="2023-05" db="EMBL/GenBank/DDBJ databases">
        <authorList>
            <consortium name="Lawrence Berkeley National Laboratory"/>
            <person name="Steindorff A."/>
            <person name="Hensen N."/>
            <person name="Bonometti L."/>
            <person name="Westerberg I."/>
            <person name="Brannstrom I.O."/>
            <person name="Guillou S."/>
            <person name="Cros-Aarteil S."/>
            <person name="Calhoun S."/>
            <person name="Haridas S."/>
            <person name="Kuo A."/>
            <person name="Mondo S."/>
            <person name="Pangilinan J."/>
            <person name="Riley R."/>
            <person name="Labutti K."/>
            <person name="Andreopoulos B."/>
            <person name="Lipzen A."/>
            <person name="Chen C."/>
            <person name="Yanf M."/>
            <person name="Daum C."/>
            <person name="Ng V."/>
            <person name="Clum A."/>
            <person name="Ohm R."/>
            <person name="Martin F."/>
            <person name="Silar P."/>
            <person name="Natvig D."/>
            <person name="Lalanne C."/>
            <person name="Gautier V."/>
            <person name="Ament-Velasquez S.L."/>
            <person name="Kruys A."/>
            <person name="Hutchinson M.I."/>
            <person name="Powell A.J."/>
            <person name="Barry K."/>
            <person name="Miller A.N."/>
            <person name="Grigoriev I.V."/>
            <person name="Debuchy R."/>
            <person name="Gladieux P."/>
            <person name="Thoren M.H."/>
            <person name="Johannesson H."/>
        </authorList>
    </citation>
    <scope>NUCLEOTIDE SEQUENCE</scope>
    <source>
        <strain evidence="2">CBS 141.50</strain>
    </source>
</reference>
<evidence type="ECO:0000313" key="2">
    <source>
        <dbReference type="EMBL" id="KAK4140742.1"/>
    </source>
</evidence>
<organism evidence="2 3">
    <name type="scientific">Dichotomopilus funicola</name>
    <dbReference type="NCBI Taxonomy" id="1934379"/>
    <lineage>
        <taxon>Eukaryota</taxon>
        <taxon>Fungi</taxon>
        <taxon>Dikarya</taxon>
        <taxon>Ascomycota</taxon>
        <taxon>Pezizomycotina</taxon>
        <taxon>Sordariomycetes</taxon>
        <taxon>Sordariomycetidae</taxon>
        <taxon>Sordariales</taxon>
        <taxon>Chaetomiaceae</taxon>
        <taxon>Dichotomopilus</taxon>
    </lineage>
</organism>